<protein>
    <submittedName>
        <fullName evidence="3">Uncharacterized protein</fullName>
    </submittedName>
</protein>
<evidence type="ECO:0000256" key="2">
    <source>
        <dbReference type="SAM" id="Phobius"/>
    </source>
</evidence>
<dbReference type="Proteomes" id="UP000659344">
    <property type="component" value="Unassembled WGS sequence"/>
</dbReference>
<keyword evidence="2" id="KW-0472">Membrane</keyword>
<sequence length="59" mass="6749">MSEDNKRIQQLEERIAALEANSKQHKKQDDTVRTILYVVLGFFAVMFIIGIIQFISGGH</sequence>
<keyword evidence="2" id="KW-1133">Transmembrane helix</keyword>
<keyword evidence="4" id="KW-1185">Reference proteome</keyword>
<dbReference type="RefSeq" id="WP_188536679.1">
    <property type="nucleotide sequence ID" value="NZ_BMFT01000001.1"/>
</dbReference>
<comment type="caution">
    <text evidence="3">The sequence shown here is derived from an EMBL/GenBank/DDBJ whole genome shotgun (WGS) entry which is preliminary data.</text>
</comment>
<name>A0ABQ1Y9L6_9BACL</name>
<gene>
    <name evidence="3" type="ORF">GCM10008013_11460</name>
</gene>
<reference evidence="4" key="1">
    <citation type="journal article" date="2019" name="Int. J. Syst. Evol. Microbiol.">
        <title>The Global Catalogue of Microorganisms (GCM) 10K type strain sequencing project: providing services to taxonomists for standard genome sequencing and annotation.</title>
        <authorList>
            <consortium name="The Broad Institute Genomics Platform"/>
            <consortium name="The Broad Institute Genome Sequencing Center for Infectious Disease"/>
            <person name="Wu L."/>
            <person name="Ma J."/>
        </authorList>
    </citation>
    <scope>NUCLEOTIDE SEQUENCE [LARGE SCALE GENOMIC DNA]</scope>
    <source>
        <strain evidence="4">CGMCC 1.12769</strain>
    </source>
</reference>
<proteinExistence type="predicted"/>
<organism evidence="3 4">
    <name type="scientific">Paenibacillus segetis</name>
    <dbReference type="NCBI Taxonomy" id="1325360"/>
    <lineage>
        <taxon>Bacteria</taxon>
        <taxon>Bacillati</taxon>
        <taxon>Bacillota</taxon>
        <taxon>Bacilli</taxon>
        <taxon>Bacillales</taxon>
        <taxon>Paenibacillaceae</taxon>
        <taxon>Paenibacillus</taxon>
    </lineage>
</organism>
<dbReference type="EMBL" id="BMFT01000001">
    <property type="protein sequence ID" value="GGH16597.1"/>
    <property type="molecule type" value="Genomic_DNA"/>
</dbReference>
<evidence type="ECO:0000313" key="4">
    <source>
        <dbReference type="Proteomes" id="UP000659344"/>
    </source>
</evidence>
<evidence type="ECO:0000313" key="3">
    <source>
        <dbReference type="EMBL" id="GGH16597.1"/>
    </source>
</evidence>
<feature type="coiled-coil region" evidence="1">
    <location>
        <begin position="1"/>
        <end position="28"/>
    </location>
</feature>
<accession>A0ABQ1Y9L6</accession>
<keyword evidence="1" id="KW-0175">Coiled coil</keyword>
<keyword evidence="2" id="KW-0812">Transmembrane</keyword>
<evidence type="ECO:0000256" key="1">
    <source>
        <dbReference type="SAM" id="Coils"/>
    </source>
</evidence>
<feature type="transmembrane region" description="Helical" evidence="2">
    <location>
        <begin position="35"/>
        <end position="55"/>
    </location>
</feature>